<keyword evidence="5" id="KW-0547">Nucleotide-binding</keyword>
<dbReference type="InterPro" id="IPR000438">
    <property type="entry name" value="Acetyl_CoA_COase_Trfase_b_su"/>
</dbReference>
<dbReference type="InterPro" id="IPR011762">
    <property type="entry name" value="COA_CT_N"/>
</dbReference>
<comment type="subcellular location">
    <subcellularLocation>
        <location evidence="5">Cytoplasm</location>
    </subcellularLocation>
</comment>
<proteinExistence type="inferred from homology"/>
<evidence type="ECO:0000256" key="2">
    <source>
        <dbReference type="ARBA" id="ARBA00022679"/>
    </source>
</evidence>
<keyword evidence="7" id="KW-0614">Plasmid</keyword>
<dbReference type="Gene3D" id="3.90.226.10">
    <property type="entry name" value="2-enoyl-CoA Hydratase, Chain A, domain 1"/>
    <property type="match status" value="1"/>
</dbReference>
<evidence type="ECO:0000256" key="5">
    <source>
        <dbReference type="HAMAP-Rule" id="MF_01395"/>
    </source>
</evidence>
<dbReference type="EC" id="2.1.3.15" evidence="5"/>
<comment type="subunit">
    <text evidence="5">Acetyl-CoA carboxylase is a heterohexamer composed of biotin carboxyl carrier protein (AccB), biotin carboxylase (AccC) and two subunits each of ACCase subunit alpha (AccA) and ACCase subunit beta (AccD).</text>
</comment>
<dbReference type="PANTHER" id="PTHR42995:SF5">
    <property type="entry name" value="ACETYL-COENZYME A CARBOXYLASE CARBOXYL TRANSFERASE SUBUNIT BETA, CHLOROPLASTIC"/>
    <property type="match status" value="1"/>
</dbReference>
<comment type="cofactor">
    <cofactor evidence="5">
        <name>Zn(2+)</name>
        <dbReference type="ChEBI" id="CHEBI:29105"/>
    </cofactor>
    <text evidence="5">Binds 1 zinc ion per subunit.</text>
</comment>
<feature type="domain" description="CoA carboxyltransferase N-terminal" evidence="6">
    <location>
        <begin position="25"/>
        <end position="277"/>
    </location>
</feature>
<comment type="caution">
    <text evidence="5">Lacks conserved residue(s) required for the propagation of feature annotation.</text>
</comment>
<organism evidence="7 8">
    <name type="scientific">Paucilactobacillus hokkaidonensis JCM 18461</name>
    <dbReference type="NCBI Taxonomy" id="1291742"/>
    <lineage>
        <taxon>Bacteria</taxon>
        <taxon>Bacillati</taxon>
        <taxon>Bacillota</taxon>
        <taxon>Bacilli</taxon>
        <taxon>Lactobacillales</taxon>
        <taxon>Lactobacillaceae</taxon>
        <taxon>Paucilactobacillus</taxon>
    </lineage>
</organism>
<comment type="pathway">
    <text evidence="5">Lipid metabolism; malonyl-CoA biosynthesis; malonyl-CoA from acetyl-CoA: step 1/1.</text>
</comment>
<keyword evidence="5" id="KW-0276">Fatty acid metabolism</keyword>
<dbReference type="AlphaFoldDB" id="A0A0A1H2B0"/>
<evidence type="ECO:0000313" key="8">
    <source>
        <dbReference type="Proteomes" id="UP000031620"/>
    </source>
</evidence>
<accession>A0A0A1H2B0</accession>
<dbReference type="HOGENOM" id="CLU_015486_1_1_9"/>
<sequence>MMPAKFNGLDKSTLAKRMDKIPSDLYVTCPYCKQSVYHQKLGPFQECPHCGYGFRLGAAARLKIVTDKFEAFDAELAVDPALVDDQYAEKLTKAKQHSGLPESVVTGMATIDSLQVAIGVMDSNFMMGSLGSATGEKLTRLFEEATRRRLPVVLYTASGGARMQEGLHSLMQMAKVTQAVTAHGEAGLCYLVVLTDPTTGGVTASFAMEADITLAEPHALIGFTGRRVIESTLHIKPPADFQRAETLLANGFVDDIVARSAQKATIVSLLKLSQGGA</sequence>
<dbReference type="Proteomes" id="UP000031620">
    <property type="component" value="Plasmid pLOOC260-1"/>
</dbReference>
<keyword evidence="5" id="KW-0479">Metal-binding</keyword>
<dbReference type="GO" id="GO:0006633">
    <property type="term" value="P:fatty acid biosynthetic process"/>
    <property type="evidence" value="ECO:0007669"/>
    <property type="project" value="UniProtKB-KW"/>
</dbReference>
<dbReference type="Pfam" id="PF01039">
    <property type="entry name" value="Carboxyl_trans"/>
    <property type="match status" value="1"/>
</dbReference>
<keyword evidence="3 5" id="KW-0863">Zinc-finger</keyword>
<dbReference type="HAMAP" id="MF_01395">
    <property type="entry name" value="AcetylCoA_CT_beta"/>
    <property type="match status" value="1"/>
</dbReference>
<dbReference type="UniPathway" id="UPA00655">
    <property type="reaction ID" value="UER00711"/>
</dbReference>
<evidence type="ECO:0000256" key="4">
    <source>
        <dbReference type="ARBA" id="ARBA00023098"/>
    </source>
</evidence>
<comment type="catalytic activity">
    <reaction evidence="5">
        <text>N(6)-carboxybiotinyl-L-lysyl-[protein] + acetyl-CoA = N(6)-biotinyl-L-lysyl-[protein] + malonyl-CoA</text>
        <dbReference type="Rhea" id="RHEA:54728"/>
        <dbReference type="Rhea" id="RHEA-COMP:10505"/>
        <dbReference type="Rhea" id="RHEA-COMP:10506"/>
        <dbReference type="ChEBI" id="CHEBI:57288"/>
        <dbReference type="ChEBI" id="CHEBI:57384"/>
        <dbReference type="ChEBI" id="CHEBI:83144"/>
        <dbReference type="ChEBI" id="CHEBI:83145"/>
        <dbReference type="EC" id="2.1.3.15"/>
    </reaction>
</comment>
<reference evidence="7 8" key="1">
    <citation type="submission" date="2014-11" db="EMBL/GenBank/DDBJ databases">
        <title>Complete genome sequence and analysis of Lactobacillus hokkaidonensis LOOC260T.</title>
        <authorList>
            <person name="Tanizawa Y."/>
            <person name="Tohno M."/>
            <person name="Kaminuma E."/>
            <person name="Nakamura Y."/>
            <person name="Arita M."/>
        </authorList>
    </citation>
    <scope>NUCLEOTIDE SEQUENCE [LARGE SCALE GENOMIC DNA]</scope>
    <source>
        <strain evidence="7 8">LOOC260</strain>
        <plasmid evidence="8">pLOOC260-1 DNA</plasmid>
    </source>
</reference>
<dbReference type="GO" id="GO:0008270">
    <property type="term" value="F:zinc ion binding"/>
    <property type="evidence" value="ECO:0007669"/>
    <property type="project" value="UniProtKB-UniRule"/>
</dbReference>
<keyword evidence="5" id="KW-0862">Zinc</keyword>
<dbReference type="PROSITE" id="PS50980">
    <property type="entry name" value="COA_CT_NTER"/>
    <property type="match status" value="1"/>
</dbReference>
<name>A0A0A1H2B0_9LACO</name>
<dbReference type="InterPro" id="IPR034733">
    <property type="entry name" value="AcCoA_carboxyl_beta"/>
</dbReference>
<dbReference type="EMBL" id="AP014681">
    <property type="protein sequence ID" value="BAP86836.1"/>
    <property type="molecule type" value="Genomic_DNA"/>
</dbReference>
<dbReference type="GO" id="GO:0003989">
    <property type="term" value="F:acetyl-CoA carboxylase activity"/>
    <property type="evidence" value="ECO:0007669"/>
    <property type="project" value="InterPro"/>
</dbReference>
<dbReference type="KEGG" id="lho:LOOC260_200620"/>
<keyword evidence="2 5" id="KW-0808">Transferase</keyword>
<dbReference type="PANTHER" id="PTHR42995">
    <property type="entry name" value="ACETYL-COENZYME A CARBOXYLASE CARBOXYL TRANSFERASE SUBUNIT BETA, CHLOROPLASTIC"/>
    <property type="match status" value="1"/>
</dbReference>
<dbReference type="SUPFAM" id="SSF52096">
    <property type="entry name" value="ClpP/crotonase"/>
    <property type="match status" value="1"/>
</dbReference>
<comment type="function">
    <text evidence="5">Component of the acetyl coenzyme A carboxylase (ACC) complex. Biotin carboxylase (BC) catalyzes the carboxylation of biotin on its carrier protein (BCCP) and then the CO(2) group is transferred by the transcarboxylase to acetyl-CoA to form malonyl-CoA.</text>
</comment>
<keyword evidence="4 5" id="KW-0443">Lipid metabolism</keyword>
<keyword evidence="5" id="KW-0963">Cytoplasm</keyword>
<feature type="binding site" evidence="5">
    <location>
        <position position="47"/>
    </location>
    <ligand>
        <name>Zn(2+)</name>
        <dbReference type="ChEBI" id="CHEBI:29105"/>
    </ligand>
</feature>
<keyword evidence="5" id="KW-0067">ATP-binding</keyword>
<keyword evidence="5" id="KW-0275">Fatty acid biosynthesis</keyword>
<evidence type="ECO:0000313" key="7">
    <source>
        <dbReference type="EMBL" id="BAP86836.1"/>
    </source>
</evidence>
<dbReference type="GO" id="GO:0009317">
    <property type="term" value="C:acetyl-CoA carboxylase complex"/>
    <property type="evidence" value="ECO:0007669"/>
    <property type="project" value="InterPro"/>
</dbReference>
<dbReference type="InterPro" id="IPR029045">
    <property type="entry name" value="ClpP/crotonase-like_dom_sf"/>
</dbReference>
<evidence type="ECO:0000259" key="6">
    <source>
        <dbReference type="PROSITE" id="PS50980"/>
    </source>
</evidence>
<evidence type="ECO:0000256" key="1">
    <source>
        <dbReference type="ARBA" id="ARBA00022516"/>
    </source>
</evidence>
<dbReference type="RefSeq" id="WP_041095684.1">
    <property type="nucleotide sequence ID" value="NZ_AP014681.1"/>
</dbReference>
<protein>
    <recommendedName>
        <fullName evidence="5">Acetyl-coenzyme A carboxylase carboxyl transferase subunit beta</fullName>
        <shortName evidence="5">ACCase subunit beta</shortName>
        <shortName evidence="5">Acetyl-CoA carboxylase carboxyltransferase subunit beta</shortName>
        <ecNumber evidence="5">2.1.3.15</ecNumber>
    </recommendedName>
</protein>
<dbReference type="GO" id="GO:0005524">
    <property type="term" value="F:ATP binding"/>
    <property type="evidence" value="ECO:0007669"/>
    <property type="project" value="UniProtKB-KW"/>
</dbReference>
<feature type="binding site" evidence="5">
    <location>
        <position position="29"/>
    </location>
    <ligand>
        <name>Zn(2+)</name>
        <dbReference type="ChEBI" id="CHEBI:29105"/>
    </ligand>
</feature>
<gene>
    <name evidence="5 7" type="primary">accD</name>
    <name evidence="7" type="ORF">LOOC260_200620</name>
</gene>
<evidence type="ECO:0000256" key="3">
    <source>
        <dbReference type="ARBA" id="ARBA00022771"/>
    </source>
</evidence>
<dbReference type="GO" id="GO:0016743">
    <property type="term" value="F:carboxyl- or carbamoyltransferase activity"/>
    <property type="evidence" value="ECO:0007669"/>
    <property type="project" value="UniProtKB-UniRule"/>
</dbReference>
<geneLocation type="plasmid" evidence="8">
    <name>pLOOC260-1 DNA</name>
</geneLocation>
<feature type="binding site" evidence="5">
    <location>
        <position position="50"/>
    </location>
    <ligand>
        <name>Zn(2+)</name>
        <dbReference type="ChEBI" id="CHEBI:29105"/>
    </ligand>
</feature>
<comment type="similarity">
    <text evidence="5">Belongs to the AccD/PCCB family.</text>
</comment>
<dbReference type="PRINTS" id="PR01070">
    <property type="entry name" value="ACCCTRFRASEB"/>
</dbReference>
<keyword evidence="1 5" id="KW-0444">Lipid biosynthesis</keyword>
<feature type="binding site" evidence="5">
    <location>
        <position position="32"/>
    </location>
    <ligand>
        <name>Zn(2+)</name>
        <dbReference type="ChEBI" id="CHEBI:29105"/>
    </ligand>
</feature>
<dbReference type="GO" id="GO:2001295">
    <property type="term" value="P:malonyl-CoA biosynthetic process"/>
    <property type="evidence" value="ECO:0007669"/>
    <property type="project" value="UniProtKB-UniRule"/>
</dbReference>